<comment type="function">
    <text evidence="10">Tyrosine protein phosphatase which functions as a dosage-dependent inducer of mitotic progression.</text>
</comment>
<dbReference type="GO" id="GO:0000086">
    <property type="term" value="P:G2/M transition of mitotic cell cycle"/>
    <property type="evidence" value="ECO:0007669"/>
    <property type="project" value="TreeGrafter"/>
</dbReference>
<dbReference type="PROSITE" id="PS50206">
    <property type="entry name" value="RHODANESE_3"/>
    <property type="match status" value="1"/>
</dbReference>
<sequence length="535" mass="57892">MDSVYSSPCGTGSPSQFMVGSGLSPLAGIPGSQRSLAFPSPVTNLTANLNTKLFLNRSPHSTPRKSLLDCLTNVNAGMGSPSEGLYLKRQRLCSTTPIGSADQTPVSKLCRGVPSPLSVSPLDSVGTPHNRSLVSPTALGSTSSLVSVPAPAIITSDKSHPARNLHACKPPAGRPLARCRSTMRGLPEGLSLPQSSMRRSFTMYNLAGSAEAITAPSRAGSCDNLIKRPTHRSQSYSEPLEDPTEVVPPSPVSPCYPAGTRLKRTRSLSHAPQELSPQTPVTAGSLVDMITPSPTASSPGTPLDATCQILPAVSCSRDPLKRISMDTMAKVMHGEYRHMYDDLLIVDCRFPYEYEGGHIQGAINVTEADDLDKHFFADQKSAAAASGPTRCRRLVIFHCEYSLHRAPHMAMTFRNKDRQLNAHNYPYLHYPEVYILQGGYRNFFHGHKTLCYPQNYVEMNDTQHRDDCRQRMASFKRGFKRSKSYTEGFPAMGMAKATAAATAAYNSSADTDATSNVAAPSTDGNPIRRTGSSWL</sequence>
<feature type="compositionally biased region" description="Polar residues" evidence="11">
    <location>
        <begin position="516"/>
        <end position="535"/>
    </location>
</feature>
<evidence type="ECO:0000313" key="14">
    <source>
        <dbReference type="Proteomes" id="UP001151582"/>
    </source>
</evidence>
<evidence type="ECO:0000256" key="1">
    <source>
        <dbReference type="ARBA" id="ARBA00011065"/>
    </source>
</evidence>
<evidence type="ECO:0000256" key="7">
    <source>
        <dbReference type="ARBA" id="ARBA00023306"/>
    </source>
</evidence>
<gene>
    <name evidence="13" type="primary">MIH1</name>
    <name evidence="13" type="ORF">H4R34_000530</name>
</gene>
<name>A0A9W8EB67_9FUNG</name>
<proteinExistence type="inferred from homology"/>
<dbReference type="GO" id="GO:0110032">
    <property type="term" value="P:positive regulation of G2/MI transition of meiotic cell cycle"/>
    <property type="evidence" value="ECO:0007669"/>
    <property type="project" value="TreeGrafter"/>
</dbReference>
<keyword evidence="14" id="KW-1185">Reference proteome</keyword>
<dbReference type="Gene3D" id="3.40.250.10">
    <property type="entry name" value="Rhodanese-like domain"/>
    <property type="match status" value="1"/>
</dbReference>
<evidence type="ECO:0000256" key="10">
    <source>
        <dbReference type="RuleBase" id="RU368028"/>
    </source>
</evidence>
<dbReference type="Pfam" id="PF00581">
    <property type="entry name" value="Rhodanese"/>
    <property type="match status" value="1"/>
</dbReference>
<comment type="catalytic activity">
    <reaction evidence="8 10">
        <text>O-phospho-L-tyrosyl-[protein] + H2O = L-tyrosyl-[protein] + phosphate</text>
        <dbReference type="Rhea" id="RHEA:10684"/>
        <dbReference type="Rhea" id="RHEA-COMP:10136"/>
        <dbReference type="Rhea" id="RHEA-COMP:20101"/>
        <dbReference type="ChEBI" id="CHEBI:15377"/>
        <dbReference type="ChEBI" id="CHEBI:43474"/>
        <dbReference type="ChEBI" id="CHEBI:46858"/>
        <dbReference type="ChEBI" id="CHEBI:61978"/>
        <dbReference type="EC" id="3.1.3.48"/>
    </reaction>
</comment>
<dbReference type="PANTHER" id="PTHR10828:SF17">
    <property type="entry name" value="PROTEIN-TYROSINE-PHOSPHATASE"/>
    <property type="match status" value="1"/>
</dbReference>
<evidence type="ECO:0000256" key="6">
    <source>
        <dbReference type="ARBA" id="ARBA00022912"/>
    </source>
</evidence>
<evidence type="ECO:0000256" key="8">
    <source>
        <dbReference type="ARBA" id="ARBA00051722"/>
    </source>
</evidence>
<dbReference type="GO" id="GO:0005737">
    <property type="term" value="C:cytoplasm"/>
    <property type="evidence" value="ECO:0007669"/>
    <property type="project" value="TreeGrafter"/>
</dbReference>
<keyword evidence="6 10" id="KW-0904">Protein phosphatase</keyword>
<organism evidence="13 14">
    <name type="scientific">Dimargaris verticillata</name>
    <dbReference type="NCBI Taxonomy" id="2761393"/>
    <lineage>
        <taxon>Eukaryota</taxon>
        <taxon>Fungi</taxon>
        <taxon>Fungi incertae sedis</taxon>
        <taxon>Zoopagomycota</taxon>
        <taxon>Kickxellomycotina</taxon>
        <taxon>Dimargaritomycetes</taxon>
        <taxon>Dimargaritales</taxon>
        <taxon>Dimargaritaceae</taxon>
        <taxon>Dimargaris</taxon>
    </lineage>
</organism>
<evidence type="ECO:0000256" key="9">
    <source>
        <dbReference type="ARBA" id="ARBA00067190"/>
    </source>
</evidence>
<dbReference type="GO" id="GO:0005634">
    <property type="term" value="C:nucleus"/>
    <property type="evidence" value="ECO:0007669"/>
    <property type="project" value="TreeGrafter"/>
</dbReference>
<dbReference type="EC" id="3.1.3.48" evidence="2 10"/>
<dbReference type="GO" id="GO:0010971">
    <property type="term" value="P:positive regulation of G2/M transition of mitotic cell cycle"/>
    <property type="evidence" value="ECO:0007669"/>
    <property type="project" value="TreeGrafter"/>
</dbReference>
<dbReference type="FunFam" id="3.40.250.10:FF:000021">
    <property type="entry name" value="M-phase inducer phosphatase cdc-25.2"/>
    <property type="match status" value="1"/>
</dbReference>
<evidence type="ECO:0000256" key="5">
    <source>
        <dbReference type="ARBA" id="ARBA00022801"/>
    </source>
</evidence>
<keyword evidence="5 10" id="KW-0378">Hydrolase</keyword>
<evidence type="ECO:0000256" key="3">
    <source>
        <dbReference type="ARBA" id="ARBA00022618"/>
    </source>
</evidence>
<feature type="region of interest" description="Disordered" evidence="11">
    <location>
        <begin position="230"/>
        <end position="253"/>
    </location>
</feature>
<dbReference type="InterPro" id="IPR001763">
    <property type="entry name" value="Rhodanese-like_dom"/>
</dbReference>
<keyword evidence="3 10" id="KW-0132">Cell division</keyword>
<comment type="caution">
    <text evidence="13">The sequence shown here is derived from an EMBL/GenBank/DDBJ whole genome shotgun (WGS) entry which is preliminary data.</text>
</comment>
<dbReference type="GO" id="GO:0051301">
    <property type="term" value="P:cell division"/>
    <property type="evidence" value="ECO:0007669"/>
    <property type="project" value="UniProtKB-UniRule"/>
</dbReference>
<keyword evidence="7 10" id="KW-0131">Cell cycle</keyword>
<dbReference type="SUPFAM" id="SSF52821">
    <property type="entry name" value="Rhodanese/Cell cycle control phosphatase"/>
    <property type="match status" value="1"/>
</dbReference>
<dbReference type="CDD" id="cd01530">
    <property type="entry name" value="Cdc25"/>
    <property type="match status" value="1"/>
</dbReference>
<reference evidence="13" key="1">
    <citation type="submission" date="2022-07" db="EMBL/GenBank/DDBJ databases">
        <title>Phylogenomic reconstructions and comparative analyses of Kickxellomycotina fungi.</title>
        <authorList>
            <person name="Reynolds N.K."/>
            <person name="Stajich J.E."/>
            <person name="Barry K."/>
            <person name="Grigoriev I.V."/>
            <person name="Crous P."/>
            <person name="Smith M.E."/>
        </authorList>
    </citation>
    <scope>NUCLEOTIDE SEQUENCE</scope>
    <source>
        <strain evidence="13">RSA 567</strain>
    </source>
</reference>
<keyword evidence="4 10" id="KW-0498">Mitosis</keyword>
<dbReference type="Proteomes" id="UP001151582">
    <property type="component" value="Unassembled WGS sequence"/>
</dbReference>
<evidence type="ECO:0000256" key="2">
    <source>
        <dbReference type="ARBA" id="ARBA00013064"/>
    </source>
</evidence>
<comment type="similarity">
    <text evidence="1 10">Belongs to the MPI phosphatase family.</text>
</comment>
<dbReference type="GO" id="GO:0004725">
    <property type="term" value="F:protein tyrosine phosphatase activity"/>
    <property type="evidence" value="ECO:0007669"/>
    <property type="project" value="UniProtKB-UniRule"/>
</dbReference>
<dbReference type="EMBL" id="JANBQB010000014">
    <property type="protein sequence ID" value="KAJ1984627.1"/>
    <property type="molecule type" value="Genomic_DNA"/>
</dbReference>
<dbReference type="InterPro" id="IPR000751">
    <property type="entry name" value="MPI_Phosphatase"/>
</dbReference>
<dbReference type="SMART" id="SM00450">
    <property type="entry name" value="RHOD"/>
    <property type="match status" value="1"/>
</dbReference>
<protein>
    <recommendedName>
        <fullName evidence="9 10">M-phase inducer phosphatase</fullName>
        <ecNumber evidence="2 10">3.1.3.48</ecNumber>
    </recommendedName>
</protein>
<evidence type="ECO:0000259" key="12">
    <source>
        <dbReference type="PROSITE" id="PS50206"/>
    </source>
</evidence>
<evidence type="ECO:0000313" key="13">
    <source>
        <dbReference type="EMBL" id="KAJ1984627.1"/>
    </source>
</evidence>
<feature type="domain" description="Rhodanese" evidence="12">
    <location>
        <begin position="339"/>
        <end position="452"/>
    </location>
</feature>
<dbReference type="PRINTS" id="PR00716">
    <property type="entry name" value="MPIPHPHTASE"/>
</dbReference>
<evidence type="ECO:0000256" key="4">
    <source>
        <dbReference type="ARBA" id="ARBA00022776"/>
    </source>
</evidence>
<evidence type="ECO:0000256" key="11">
    <source>
        <dbReference type="SAM" id="MobiDB-lite"/>
    </source>
</evidence>
<accession>A0A9W8EB67</accession>
<dbReference type="InterPro" id="IPR036873">
    <property type="entry name" value="Rhodanese-like_dom_sf"/>
</dbReference>
<feature type="region of interest" description="Disordered" evidence="11">
    <location>
        <begin position="510"/>
        <end position="535"/>
    </location>
</feature>
<dbReference type="PANTHER" id="PTHR10828">
    <property type="entry name" value="M-PHASE INDUCER PHOSPHATASE DUAL SPECIFICITY PHOSPHATASE CDC25"/>
    <property type="match status" value="1"/>
</dbReference>
<dbReference type="AlphaFoldDB" id="A0A9W8EB67"/>
<dbReference type="OrthoDB" id="26523at2759"/>